<keyword evidence="2" id="KW-1185">Reference proteome</keyword>
<evidence type="ECO:0000313" key="1">
    <source>
        <dbReference type="EMBL" id="CAD6265829.1"/>
    </source>
</evidence>
<evidence type="ECO:0000313" key="2">
    <source>
        <dbReference type="Proteomes" id="UP000604825"/>
    </source>
</evidence>
<protein>
    <submittedName>
        <fullName evidence="1">Uncharacterized protein</fullName>
    </submittedName>
</protein>
<proteinExistence type="predicted"/>
<name>A0A811R733_9POAL</name>
<gene>
    <name evidence="1" type="ORF">NCGR_LOCUS49134</name>
</gene>
<sequence length="169" mass="18168">MVANQNQVLDLGKPTTTVTVAAARDSQKNAPFKQPSIMNDEEQVEVSVGQFIGAVEGVIADGAQHLGALLDAMIEAGVSADGGVGISLGEKENLILGSVALIKDVERERLKPSNYFNKHENKNDFEEDEIDPDTFTIGRLYGDLMEEVIDDNSADLDGVLVNVPIKEAE</sequence>
<dbReference type="Proteomes" id="UP000604825">
    <property type="component" value="Unassembled WGS sequence"/>
</dbReference>
<reference evidence="1" key="1">
    <citation type="submission" date="2020-10" db="EMBL/GenBank/DDBJ databases">
        <authorList>
            <person name="Han B."/>
            <person name="Lu T."/>
            <person name="Zhao Q."/>
            <person name="Huang X."/>
            <person name="Zhao Y."/>
        </authorList>
    </citation>
    <scope>NUCLEOTIDE SEQUENCE</scope>
</reference>
<dbReference type="AlphaFoldDB" id="A0A811R733"/>
<comment type="caution">
    <text evidence="1">The sequence shown here is derived from an EMBL/GenBank/DDBJ whole genome shotgun (WGS) entry which is preliminary data.</text>
</comment>
<organism evidence="1 2">
    <name type="scientific">Miscanthus lutarioriparius</name>
    <dbReference type="NCBI Taxonomy" id="422564"/>
    <lineage>
        <taxon>Eukaryota</taxon>
        <taxon>Viridiplantae</taxon>
        <taxon>Streptophyta</taxon>
        <taxon>Embryophyta</taxon>
        <taxon>Tracheophyta</taxon>
        <taxon>Spermatophyta</taxon>
        <taxon>Magnoliopsida</taxon>
        <taxon>Liliopsida</taxon>
        <taxon>Poales</taxon>
        <taxon>Poaceae</taxon>
        <taxon>PACMAD clade</taxon>
        <taxon>Panicoideae</taxon>
        <taxon>Andropogonodae</taxon>
        <taxon>Andropogoneae</taxon>
        <taxon>Saccharinae</taxon>
        <taxon>Miscanthus</taxon>
    </lineage>
</organism>
<accession>A0A811R733</accession>
<dbReference type="EMBL" id="CAJGYO010000013">
    <property type="protein sequence ID" value="CAD6265829.1"/>
    <property type="molecule type" value="Genomic_DNA"/>
</dbReference>